<organism evidence="1 2">
    <name type="scientific">Araneus ventricosus</name>
    <name type="common">Orbweaver spider</name>
    <name type="synonym">Epeira ventricosa</name>
    <dbReference type="NCBI Taxonomy" id="182803"/>
    <lineage>
        <taxon>Eukaryota</taxon>
        <taxon>Metazoa</taxon>
        <taxon>Ecdysozoa</taxon>
        <taxon>Arthropoda</taxon>
        <taxon>Chelicerata</taxon>
        <taxon>Arachnida</taxon>
        <taxon>Araneae</taxon>
        <taxon>Araneomorphae</taxon>
        <taxon>Entelegynae</taxon>
        <taxon>Araneoidea</taxon>
        <taxon>Araneidae</taxon>
        <taxon>Araneus</taxon>
    </lineage>
</organism>
<evidence type="ECO:0000313" key="2">
    <source>
        <dbReference type="Proteomes" id="UP000499080"/>
    </source>
</evidence>
<gene>
    <name evidence="1" type="ORF">AVEN_196445_1</name>
</gene>
<protein>
    <recommendedName>
        <fullName evidence="3">Mariner Mos1 transposase</fullName>
    </recommendedName>
</protein>
<keyword evidence="2" id="KW-1185">Reference proteome</keyword>
<dbReference type="Proteomes" id="UP000499080">
    <property type="component" value="Unassembled WGS sequence"/>
</dbReference>
<evidence type="ECO:0008006" key="3">
    <source>
        <dbReference type="Google" id="ProtNLM"/>
    </source>
</evidence>
<dbReference type="PANTHER" id="PTHR46060">
    <property type="entry name" value="MARINER MOS1 TRANSPOSASE-LIKE PROTEIN"/>
    <property type="match status" value="1"/>
</dbReference>
<dbReference type="GO" id="GO:0003676">
    <property type="term" value="F:nucleic acid binding"/>
    <property type="evidence" value="ECO:0007669"/>
    <property type="project" value="InterPro"/>
</dbReference>
<dbReference type="Gene3D" id="3.30.420.10">
    <property type="entry name" value="Ribonuclease H-like superfamily/Ribonuclease H"/>
    <property type="match status" value="1"/>
</dbReference>
<dbReference type="EMBL" id="BGPR01000033">
    <property type="protein sequence ID" value="GBL83622.1"/>
    <property type="molecule type" value="Genomic_DNA"/>
</dbReference>
<reference evidence="1 2" key="1">
    <citation type="journal article" date="2019" name="Sci. Rep.">
        <title>Orb-weaving spider Araneus ventricosus genome elucidates the spidroin gene catalogue.</title>
        <authorList>
            <person name="Kono N."/>
            <person name="Nakamura H."/>
            <person name="Ohtoshi R."/>
            <person name="Moran D.A.P."/>
            <person name="Shinohara A."/>
            <person name="Yoshida Y."/>
            <person name="Fujiwara M."/>
            <person name="Mori M."/>
            <person name="Tomita M."/>
            <person name="Arakawa K."/>
        </authorList>
    </citation>
    <scope>NUCLEOTIDE SEQUENCE [LARGE SCALE GENOMIC DNA]</scope>
</reference>
<proteinExistence type="predicted"/>
<sequence length="219" mass="25962">MHLNVLTDRMRPVAIMRYRIGWLYDGLKRFVRVGLRIWTAHIGCPFLNIRLTSLSIDCRWNVRELFVQVGLGHQTLWYILKKCLNTKKISSPWVPHRITGVQKWHLFALTGVHLDRYRNEGDSLLQRIVTIDETWVCVYEPEFKHQSNEWLQPSLLRPQKVRQEPSRVKVMLIVAYGCHSYACTVNSDYCRFLQHHLCPAMRRKSSRLLRDNLSIYFVA</sequence>
<dbReference type="OrthoDB" id="6434254at2759"/>
<accession>A0A4Y2AUA2</accession>
<dbReference type="AlphaFoldDB" id="A0A4Y2AUA2"/>
<comment type="caution">
    <text evidence="1">The sequence shown here is derived from an EMBL/GenBank/DDBJ whole genome shotgun (WGS) entry which is preliminary data.</text>
</comment>
<name>A0A4Y2AUA2_ARAVE</name>
<dbReference type="InterPro" id="IPR052709">
    <property type="entry name" value="Transposase-MT_Hybrid"/>
</dbReference>
<dbReference type="PANTHER" id="PTHR46060:SF1">
    <property type="entry name" value="MARINER MOS1 TRANSPOSASE-LIKE PROTEIN"/>
    <property type="match status" value="1"/>
</dbReference>
<dbReference type="InterPro" id="IPR036397">
    <property type="entry name" value="RNaseH_sf"/>
</dbReference>
<evidence type="ECO:0000313" key="1">
    <source>
        <dbReference type="EMBL" id="GBL83622.1"/>
    </source>
</evidence>